<evidence type="ECO:0000256" key="1">
    <source>
        <dbReference type="SAM" id="MobiDB-lite"/>
    </source>
</evidence>
<organism evidence="2 3">
    <name type="scientific">Rhodotorula paludigena</name>
    <dbReference type="NCBI Taxonomy" id="86838"/>
    <lineage>
        <taxon>Eukaryota</taxon>
        <taxon>Fungi</taxon>
        <taxon>Dikarya</taxon>
        <taxon>Basidiomycota</taxon>
        <taxon>Pucciniomycotina</taxon>
        <taxon>Microbotryomycetes</taxon>
        <taxon>Sporidiobolales</taxon>
        <taxon>Sporidiobolaceae</taxon>
        <taxon>Rhodotorula</taxon>
    </lineage>
</organism>
<protein>
    <recommendedName>
        <fullName evidence="4">Proteophosphoglycan ppg4</fullName>
    </recommendedName>
</protein>
<proteinExistence type="predicted"/>
<dbReference type="EMBL" id="BQKY01000003">
    <property type="protein sequence ID" value="GJN88618.1"/>
    <property type="molecule type" value="Genomic_DNA"/>
</dbReference>
<dbReference type="AlphaFoldDB" id="A0AAV5GER8"/>
<feature type="compositionally biased region" description="Low complexity" evidence="1">
    <location>
        <begin position="510"/>
        <end position="523"/>
    </location>
</feature>
<dbReference type="Proteomes" id="UP001342314">
    <property type="component" value="Unassembled WGS sequence"/>
</dbReference>
<reference evidence="2 3" key="1">
    <citation type="submission" date="2021-12" db="EMBL/GenBank/DDBJ databases">
        <title>High titer production of polyol ester of fatty acids by Rhodotorula paludigena BS15 towards product separation-free biomass refinery.</title>
        <authorList>
            <person name="Mano J."/>
            <person name="Ono H."/>
            <person name="Tanaka T."/>
            <person name="Naito K."/>
            <person name="Sushida H."/>
            <person name="Ike M."/>
            <person name="Tokuyasu K."/>
            <person name="Kitaoka M."/>
        </authorList>
    </citation>
    <scope>NUCLEOTIDE SEQUENCE [LARGE SCALE GENOMIC DNA]</scope>
    <source>
        <strain evidence="2 3">BS15</strain>
    </source>
</reference>
<keyword evidence="3" id="KW-1185">Reference proteome</keyword>
<name>A0AAV5GER8_9BASI</name>
<evidence type="ECO:0008006" key="4">
    <source>
        <dbReference type="Google" id="ProtNLM"/>
    </source>
</evidence>
<feature type="region of interest" description="Disordered" evidence="1">
    <location>
        <begin position="506"/>
        <end position="540"/>
    </location>
</feature>
<evidence type="ECO:0000313" key="2">
    <source>
        <dbReference type="EMBL" id="GJN88618.1"/>
    </source>
</evidence>
<gene>
    <name evidence="2" type="ORF">Rhopal_001584-T1</name>
</gene>
<comment type="caution">
    <text evidence="2">The sequence shown here is derived from an EMBL/GenBank/DDBJ whole genome shotgun (WGS) entry which is preliminary data.</text>
</comment>
<sequence length="603" mass="68361">MPVRPKAMLRPSLASTLPEELVDLVCWFVLEFSDEGEHQTVKTLCSLCLTARCFLPSAHRALFDDPTRALALRDWESSQAFLRTLLKRPELGRAVKHLDRLVDVHDSRVSDYEDLDESCTFEVWCLSLLRLCPNIESLAIYPYAPEVDWPSELAKLPRLSSLAIRPRRFGDGEPYEIDLDKYYDTLLAIDLNRFTSLRLDGIDEMAPPPRRVTIPTPHLSLGPRYLDIPLTYEDLLLDIESVRVIVIEPCDELEGLATWLPATVESLAYRPTWSRARARDFDCDRYPQLCYPLVGHAHFSALKTVVLEFVVFTFEYFADLVDKAPNLEIIDLTDSAWHSCEWHEGPREAETRLCGILNRLPHLKRLRLGFLALRARFGTMRQTYGYCRKRGIEFHWRPTMGPEPSEPLGEAEDAAQTVEESVGPDGAVPALVADHRFPLAIVWRDDMGVSGSKADEDDALDPFGHEMTVSEPPTPPMFDYEAERDAWEARALALAEVPRAPDVVLPYERASSASPDPSADIPPGEGRDYLSSPPASQRRFEPGYEALDLVDEEDDEPWLEWQDRADIAEADRQWREWSGPQGKGIDWNVEADWGGSNVCIQAC</sequence>
<evidence type="ECO:0000313" key="3">
    <source>
        <dbReference type="Proteomes" id="UP001342314"/>
    </source>
</evidence>
<accession>A0AAV5GER8</accession>